<reference evidence="2 3" key="1">
    <citation type="submission" date="2016-10" db="EMBL/GenBank/DDBJ databases">
        <authorList>
            <person name="de Groot N.N."/>
        </authorList>
    </citation>
    <scope>NUCLEOTIDE SEQUENCE [LARGE SCALE GENOMIC DNA]</scope>
    <source>
        <strain evidence="2 3">DSM 43794</strain>
    </source>
</reference>
<evidence type="ECO:0000256" key="1">
    <source>
        <dbReference type="SAM" id="MobiDB-lite"/>
    </source>
</evidence>
<dbReference type="AlphaFoldDB" id="A0A1H0XKL5"/>
<dbReference type="Proteomes" id="UP000217103">
    <property type="component" value="Unassembled WGS sequence"/>
</dbReference>
<organism evidence="2 3">
    <name type="scientific">Thermostaphylospora chromogena</name>
    <dbReference type="NCBI Taxonomy" id="35622"/>
    <lineage>
        <taxon>Bacteria</taxon>
        <taxon>Bacillati</taxon>
        <taxon>Actinomycetota</taxon>
        <taxon>Actinomycetes</taxon>
        <taxon>Streptosporangiales</taxon>
        <taxon>Thermomonosporaceae</taxon>
        <taxon>Thermostaphylospora</taxon>
    </lineage>
</organism>
<feature type="region of interest" description="Disordered" evidence="1">
    <location>
        <begin position="1"/>
        <end position="23"/>
    </location>
</feature>
<sequence>MTKAHCRQPGVAASTPQGRDPLRETSHVFAVLRDEDPRDPCAQLGERRTRPGALALEQNPRPTIGPPVGTLSLTAAASRLVAAATASARSVTVRARSVSAASIASRRLASSAVPWLVVSSCAPYWSRRCDSRATSAMTATIGSSVVTVSPRVSDGARRVWRAPAVRSFSGQIPRSAGTARRWRRIGRTGRIRGARMPEEAACAARRARRSASSSDGMPYGGRHSRISRCGLRSELADLAVLALDGVDWLCSPERTADRCTRREQEWWARPPPCAVVGPLPHPFPCGRSSGEHCRGSPARTRLAGDAPRRAASRRRAHALAVDDRRAVLRARSRLMCDRTAWIPAATGHLHCIPTSEPCRWRSATGCLPRACPIGRQSVPTPACRSTGGYPTRPRRTPMPRSG</sequence>
<protein>
    <submittedName>
        <fullName evidence="2">Uncharacterized protein</fullName>
    </submittedName>
</protein>
<feature type="compositionally biased region" description="Basic residues" evidence="1">
    <location>
        <begin position="392"/>
        <end position="402"/>
    </location>
</feature>
<feature type="region of interest" description="Disordered" evidence="1">
    <location>
        <begin position="380"/>
        <end position="402"/>
    </location>
</feature>
<gene>
    <name evidence="2" type="ORF">SAMN04489764_0047</name>
</gene>
<evidence type="ECO:0000313" key="3">
    <source>
        <dbReference type="Proteomes" id="UP000217103"/>
    </source>
</evidence>
<keyword evidence="3" id="KW-1185">Reference proteome</keyword>
<proteinExistence type="predicted"/>
<accession>A0A1H0XKL5</accession>
<evidence type="ECO:0000313" key="2">
    <source>
        <dbReference type="EMBL" id="SDQ03351.1"/>
    </source>
</evidence>
<dbReference type="EMBL" id="FNKK01000001">
    <property type="protein sequence ID" value="SDQ03351.1"/>
    <property type="molecule type" value="Genomic_DNA"/>
</dbReference>
<name>A0A1H0XKL5_9ACTN</name>